<dbReference type="RefSeq" id="WP_343996960.1">
    <property type="nucleotide sequence ID" value="NZ_BAAALG010000019.1"/>
</dbReference>
<dbReference type="PROSITE" id="PS50937">
    <property type="entry name" value="HTH_MERR_2"/>
    <property type="match status" value="1"/>
</dbReference>
<evidence type="ECO:0000313" key="4">
    <source>
        <dbReference type="Proteomes" id="UP001501581"/>
    </source>
</evidence>
<dbReference type="InterPro" id="IPR009061">
    <property type="entry name" value="DNA-bd_dom_put_sf"/>
</dbReference>
<organism evidence="3 4">
    <name type="scientific">Nocardioides dubius</name>
    <dbReference type="NCBI Taxonomy" id="317019"/>
    <lineage>
        <taxon>Bacteria</taxon>
        <taxon>Bacillati</taxon>
        <taxon>Actinomycetota</taxon>
        <taxon>Actinomycetes</taxon>
        <taxon>Propionibacteriales</taxon>
        <taxon>Nocardioidaceae</taxon>
        <taxon>Nocardioides</taxon>
    </lineage>
</organism>
<evidence type="ECO:0000313" key="3">
    <source>
        <dbReference type="EMBL" id="GAA1115327.1"/>
    </source>
</evidence>
<gene>
    <name evidence="3" type="ORF">GCM10009668_42620</name>
</gene>
<dbReference type="Pfam" id="PF13411">
    <property type="entry name" value="MerR_1"/>
    <property type="match status" value="1"/>
</dbReference>
<evidence type="ECO:0000256" key="1">
    <source>
        <dbReference type="ARBA" id="ARBA00023125"/>
    </source>
</evidence>
<keyword evidence="4" id="KW-1185">Reference proteome</keyword>
<dbReference type="PANTHER" id="PTHR30204:SF93">
    <property type="entry name" value="HTH MERR-TYPE DOMAIN-CONTAINING PROTEIN"/>
    <property type="match status" value="1"/>
</dbReference>
<sequence length="260" mass="28449">MSAREMTIEQLASAVGMTVRNVRAYATRGLLPSPRLVGRKGFYGPEHEARLRLIRDLIDRGYTLGAVEKALVETPDLPDSHALDLLGLLANPLGGAPEPEEMSRDTLATLAGVEEQPELRDALVEAMEERRLVERIDDDTLRLLQPVMVRSGAKALNIGMSVETVLALFEVITQDTGELAQRFVDAARAEVWKPFAERGMPAAEWEVMLRSFEAIIPVAVQSVLAGFRQALTESIESAMAEEINAITPEQLAQLLPPAQG</sequence>
<dbReference type="PANTHER" id="PTHR30204">
    <property type="entry name" value="REDOX-CYCLING DRUG-SENSING TRANSCRIPTIONAL ACTIVATOR SOXR"/>
    <property type="match status" value="1"/>
</dbReference>
<dbReference type="Gene3D" id="1.10.1660.10">
    <property type="match status" value="1"/>
</dbReference>
<accession>A0ABP4EPN8</accession>
<evidence type="ECO:0000259" key="2">
    <source>
        <dbReference type="PROSITE" id="PS50937"/>
    </source>
</evidence>
<dbReference type="InterPro" id="IPR000551">
    <property type="entry name" value="MerR-type_HTH_dom"/>
</dbReference>
<dbReference type="EMBL" id="BAAALG010000019">
    <property type="protein sequence ID" value="GAA1115327.1"/>
    <property type="molecule type" value="Genomic_DNA"/>
</dbReference>
<feature type="domain" description="HTH merR-type" evidence="2">
    <location>
        <begin position="5"/>
        <end position="73"/>
    </location>
</feature>
<dbReference type="SUPFAM" id="SSF46955">
    <property type="entry name" value="Putative DNA-binding domain"/>
    <property type="match status" value="1"/>
</dbReference>
<dbReference type="SMART" id="SM00422">
    <property type="entry name" value="HTH_MERR"/>
    <property type="match status" value="1"/>
</dbReference>
<dbReference type="Proteomes" id="UP001501581">
    <property type="component" value="Unassembled WGS sequence"/>
</dbReference>
<proteinExistence type="predicted"/>
<protein>
    <submittedName>
        <fullName evidence="3">MerR family transcriptional regulator</fullName>
    </submittedName>
</protein>
<dbReference type="InterPro" id="IPR047057">
    <property type="entry name" value="MerR_fam"/>
</dbReference>
<keyword evidence="1" id="KW-0238">DNA-binding</keyword>
<reference evidence="4" key="1">
    <citation type="journal article" date="2019" name="Int. J. Syst. Evol. Microbiol.">
        <title>The Global Catalogue of Microorganisms (GCM) 10K type strain sequencing project: providing services to taxonomists for standard genome sequencing and annotation.</title>
        <authorList>
            <consortium name="The Broad Institute Genomics Platform"/>
            <consortium name="The Broad Institute Genome Sequencing Center for Infectious Disease"/>
            <person name="Wu L."/>
            <person name="Ma J."/>
        </authorList>
    </citation>
    <scope>NUCLEOTIDE SEQUENCE [LARGE SCALE GENOMIC DNA]</scope>
    <source>
        <strain evidence="4">JCM 13008</strain>
    </source>
</reference>
<name>A0ABP4EPN8_9ACTN</name>
<comment type="caution">
    <text evidence="3">The sequence shown here is derived from an EMBL/GenBank/DDBJ whole genome shotgun (WGS) entry which is preliminary data.</text>
</comment>